<dbReference type="AlphaFoldDB" id="A0A699YB15"/>
<dbReference type="Pfam" id="PF00686">
    <property type="entry name" value="CBM_20"/>
    <property type="match status" value="1"/>
</dbReference>
<evidence type="ECO:0000256" key="1">
    <source>
        <dbReference type="SAM" id="MobiDB-lite"/>
    </source>
</evidence>
<gene>
    <name evidence="3" type="ORF">HaLaN_02020</name>
</gene>
<dbReference type="Proteomes" id="UP000485058">
    <property type="component" value="Unassembled WGS sequence"/>
</dbReference>
<accession>A0A699YB15</accession>
<evidence type="ECO:0000313" key="3">
    <source>
        <dbReference type="EMBL" id="GFH07243.1"/>
    </source>
</evidence>
<feature type="region of interest" description="Disordered" evidence="1">
    <location>
        <begin position="214"/>
        <end position="234"/>
    </location>
</feature>
<evidence type="ECO:0000313" key="4">
    <source>
        <dbReference type="Proteomes" id="UP000485058"/>
    </source>
</evidence>
<organism evidence="3 4">
    <name type="scientific">Haematococcus lacustris</name>
    <name type="common">Green alga</name>
    <name type="synonym">Haematococcus pluvialis</name>
    <dbReference type="NCBI Taxonomy" id="44745"/>
    <lineage>
        <taxon>Eukaryota</taxon>
        <taxon>Viridiplantae</taxon>
        <taxon>Chlorophyta</taxon>
        <taxon>core chlorophytes</taxon>
        <taxon>Chlorophyceae</taxon>
        <taxon>CS clade</taxon>
        <taxon>Chlamydomonadales</taxon>
        <taxon>Haematococcaceae</taxon>
        <taxon>Haematococcus</taxon>
    </lineage>
</organism>
<reference evidence="3 4" key="1">
    <citation type="submission" date="2020-02" db="EMBL/GenBank/DDBJ databases">
        <title>Draft genome sequence of Haematococcus lacustris strain NIES-144.</title>
        <authorList>
            <person name="Morimoto D."/>
            <person name="Nakagawa S."/>
            <person name="Yoshida T."/>
            <person name="Sawayama S."/>
        </authorList>
    </citation>
    <scope>NUCLEOTIDE SEQUENCE [LARGE SCALE GENOMIC DNA]</scope>
    <source>
        <strain evidence="3 4">NIES-144</strain>
    </source>
</reference>
<feature type="non-terminal residue" evidence="3">
    <location>
        <position position="1"/>
    </location>
</feature>
<dbReference type="InterPro" id="IPR002044">
    <property type="entry name" value="CBM20"/>
</dbReference>
<comment type="caution">
    <text evidence="3">The sequence shown here is derived from an EMBL/GenBank/DDBJ whole genome shotgun (WGS) entry which is preliminary data.</text>
</comment>
<evidence type="ECO:0000259" key="2">
    <source>
        <dbReference type="Pfam" id="PF00686"/>
    </source>
</evidence>
<feature type="non-terminal residue" evidence="3">
    <location>
        <position position="260"/>
    </location>
</feature>
<dbReference type="InterPro" id="IPR013783">
    <property type="entry name" value="Ig-like_fold"/>
</dbReference>
<feature type="domain" description="CBM20" evidence="2">
    <location>
        <begin position="40"/>
        <end position="86"/>
    </location>
</feature>
<dbReference type="Gene3D" id="2.60.40.10">
    <property type="entry name" value="Immunoglobulins"/>
    <property type="match status" value="1"/>
</dbReference>
<proteinExistence type="predicted"/>
<feature type="compositionally biased region" description="Low complexity" evidence="1">
    <location>
        <begin position="219"/>
        <end position="233"/>
    </location>
</feature>
<dbReference type="SUPFAM" id="SSF49452">
    <property type="entry name" value="Starch-binding domain-like"/>
    <property type="match status" value="1"/>
</dbReference>
<dbReference type="GO" id="GO:2001070">
    <property type="term" value="F:starch binding"/>
    <property type="evidence" value="ECO:0007669"/>
    <property type="project" value="InterPro"/>
</dbReference>
<name>A0A699YB15_HAELA</name>
<protein>
    <recommendedName>
        <fullName evidence="2">CBM20 domain-containing protein</fullName>
    </recommendedName>
</protein>
<sequence length="260" mass="27315">MSDQDKPHRVITRFREDSVFEPTLAPSLPSTTVPVLFQLNSPSLGSWDLTKAVPLKWMPGDFWCGLAFLPDSELVEFKFVLLDAHNGYRAKGWANDVSGPGNLTMDVRRSGCLLAKGQVRAHAATPELSTGLQLPVSFESATAASMVADMVGADEELPVAPLDSGTTPITGASAAAGSSMLLPRHNPVVMAASLVVTDVMVGAAQAQQWGGQAGVRTMAPRSRPARPLSARGRTTSYNVGSATAARLYLEMFGGSSSGSG</sequence>
<dbReference type="InterPro" id="IPR013784">
    <property type="entry name" value="Carb-bd-like_fold"/>
</dbReference>
<dbReference type="EMBL" id="BLLF01000083">
    <property type="protein sequence ID" value="GFH07243.1"/>
    <property type="molecule type" value="Genomic_DNA"/>
</dbReference>
<keyword evidence="4" id="KW-1185">Reference proteome</keyword>